<sequence length="310" mass="36123">MSFPLLFHLPSVALRMVLRFMDYREAIQFGLCSKKSKNLIKFECRLKKPPHLTYHNRDKKFDACVSYDKTAVFFSFDSHSSQSVSKMGSKSLELHKIGDTSFTLRNDGDYSYPSHTVYSYFTFWEDAEAGILVFMSYLTDLFGIDIHELLISAESKSVVDWTVNHQKSIDELVYKGNVREIEAMWPREFRRRVIYGFDTDDFTYEDINELLRANSSHVFLRIPEQIDLERVTRGLNATEVTRKKSITYVVSYSGQTPPRDPIGFRFDTSWDFRKEDGSMASVFHSLNEYEGRFAFVMVVWPDSEGNTYDS</sequence>
<dbReference type="Proteomes" id="UP000095282">
    <property type="component" value="Unplaced"/>
</dbReference>
<dbReference type="InterPro" id="IPR001810">
    <property type="entry name" value="F-box_dom"/>
</dbReference>
<organism evidence="2 3">
    <name type="scientific">Caenorhabditis tropicalis</name>
    <dbReference type="NCBI Taxonomy" id="1561998"/>
    <lineage>
        <taxon>Eukaryota</taxon>
        <taxon>Metazoa</taxon>
        <taxon>Ecdysozoa</taxon>
        <taxon>Nematoda</taxon>
        <taxon>Chromadorea</taxon>
        <taxon>Rhabditida</taxon>
        <taxon>Rhabditina</taxon>
        <taxon>Rhabditomorpha</taxon>
        <taxon>Rhabditoidea</taxon>
        <taxon>Rhabditidae</taxon>
        <taxon>Peloderinae</taxon>
        <taxon>Caenorhabditis</taxon>
    </lineage>
</organism>
<name>A0A1I7TUU4_9PELO</name>
<dbReference type="WBParaSite" id="Csp11.Scaffold629.g12008.t1">
    <property type="protein sequence ID" value="Csp11.Scaffold629.g12008.t1"/>
    <property type="gene ID" value="Csp11.Scaffold629.g12008"/>
</dbReference>
<keyword evidence="2" id="KW-1185">Reference proteome</keyword>
<dbReference type="AlphaFoldDB" id="A0A1I7TUU4"/>
<dbReference type="PANTHER" id="PTHR21503:SF8">
    <property type="entry name" value="F-BOX ASSOCIATED DOMAIN-CONTAINING PROTEIN-RELATED"/>
    <property type="match status" value="1"/>
</dbReference>
<protein>
    <submittedName>
        <fullName evidence="3">F-box domain-containing protein</fullName>
    </submittedName>
</protein>
<evidence type="ECO:0000313" key="3">
    <source>
        <dbReference type="WBParaSite" id="Csp11.Scaffold629.g12008.t1"/>
    </source>
</evidence>
<evidence type="ECO:0000259" key="1">
    <source>
        <dbReference type="Pfam" id="PF00646"/>
    </source>
</evidence>
<reference evidence="3" key="1">
    <citation type="submission" date="2016-11" db="UniProtKB">
        <authorList>
            <consortium name="WormBaseParasite"/>
        </authorList>
    </citation>
    <scope>IDENTIFICATION</scope>
</reference>
<accession>A0A1I7TUU4</accession>
<feature type="domain" description="F-box" evidence="1">
    <location>
        <begin position="6"/>
        <end position="44"/>
    </location>
</feature>
<dbReference type="PANTHER" id="PTHR21503">
    <property type="entry name" value="F-BOX-CONTAINING HYPOTHETICAL PROTEIN C.ELEGANS"/>
    <property type="match status" value="1"/>
</dbReference>
<proteinExistence type="predicted"/>
<evidence type="ECO:0000313" key="2">
    <source>
        <dbReference type="Proteomes" id="UP000095282"/>
    </source>
</evidence>
<dbReference type="Pfam" id="PF00646">
    <property type="entry name" value="F-box"/>
    <property type="match status" value="1"/>
</dbReference>